<protein>
    <submittedName>
        <fullName evidence="2">Uncharacterized protein</fullName>
    </submittedName>
</protein>
<evidence type="ECO:0000256" key="1">
    <source>
        <dbReference type="SAM" id="MobiDB-lite"/>
    </source>
</evidence>
<feature type="region of interest" description="Disordered" evidence="1">
    <location>
        <begin position="242"/>
        <end position="261"/>
    </location>
</feature>
<evidence type="ECO:0000313" key="2">
    <source>
        <dbReference type="EMBL" id="MFC3960296.1"/>
    </source>
</evidence>
<dbReference type="EMBL" id="JBHSAQ010000016">
    <property type="protein sequence ID" value="MFC3960296.1"/>
    <property type="molecule type" value="Genomic_DNA"/>
</dbReference>
<dbReference type="GeneID" id="73901669"/>
<dbReference type="RefSeq" id="WP_256532574.1">
    <property type="nucleotide sequence ID" value="NZ_CP101824.1"/>
</dbReference>
<dbReference type="AlphaFoldDB" id="A0ABD5NTJ1"/>
<reference evidence="2 3" key="1">
    <citation type="journal article" date="2019" name="Int. J. Syst. Evol. Microbiol.">
        <title>The Global Catalogue of Microorganisms (GCM) 10K type strain sequencing project: providing services to taxonomists for standard genome sequencing and annotation.</title>
        <authorList>
            <consortium name="The Broad Institute Genomics Platform"/>
            <consortium name="The Broad Institute Genome Sequencing Center for Infectious Disease"/>
            <person name="Wu L."/>
            <person name="Ma J."/>
        </authorList>
    </citation>
    <scope>NUCLEOTIDE SEQUENCE [LARGE SCALE GENOMIC DNA]</scope>
    <source>
        <strain evidence="2 3">IBRC-M 10256</strain>
    </source>
</reference>
<gene>
    <name evidence="2" type="ORF">ACFOUR_18245</name>
</gene>
<name>A0ABD5NTJ1_9EURY</name>
<evidence type="ECO:0000313" key="3">
    <source>
        <dbReference type="Proteomes" id="UP001595846"/>
    </source>
</evidence>
<proteinExistence type="predicted"/>
<accession>A0ABD5NTJ1</accession>
<comment type="caution">
    <text evidence="2">The sequence shown here is derived from an EMBL/GenBank/DDBJ whole genome shotgun (WGS) entry which is preliminary data.</text>
</comment>
<feature type="compositionally biased region" description="Basic and acidic residues" evidence="1">
    <location>
        <begin position="242"/>
        <end position="259"/>
    </location>
</feature>
<sequence>MTPDADYTKAETTGFSQFEKNRFFKGKLMTPRDMEAEQTYHAERLQTLTRYLGGTGIVCGLTVRDVSETPDGLDVTVDPGLAIDGRGRPVVVEQVTTKSLPLPSTDEVHLFIQYSEVAVETVPVADTDGAVDSDAVANRTVEVFEVTHRETPPDGEIPVHSIDRSLVRPDDDVETVARRLVEAYHDEHRSEPDDEADPAVYLGSFERTPNGEWEALAERPGRPFVYDPALLFSLLVQHVTDDENPHRTPVREEPEKPPDGIEGVAQRLATLEESVTALQRERKTFVTYALRKTIKDRVRFFTDLSTRLEPHTGDGARIARDIAELSREDLRSSEDREQTYREQLDRLLDLLIQLGEPLEDVTTEESLERYLKSVTRLQSALESDEPLLELIDAHDQVSEAADSIQVLVDVVPED</sequence>
<organism evidence="2 3">
    <name type="scientific">Halovivax cerinus</name>
    <dbReference type="NCBI Taxonomy" id="1487865"/>
    <lineage>
        <taxon>Archaea</taxon>
        <taxon>Methanobacteriati</taxon>
        <taxon>Methanobacteriota</taxon>
        <taxon>Stenosarchaea group</taxon>
        <taxon>Halobacteria</taxon>
        <taxon>Halobacteriales</taxon>
        <taxon>Natrialbaceae</taxon>
        <taxon>Halovivax</taxon>
    </lineage>
</organism>
<keyword evidence="3" id="KW-1185">Reference proteome</keyword>
<dbReference type="Proteomes" id="UP001595846">
    <property type="component" value="Unassembled WGS sequence"/>
</dbReference>